<evidence type="ECO:0000313" key="1">
    <source>
        <dbReference type="EnsemblMetazoa" id="CLYHEMP013236.1"/>
    </source>
</evidence>
<dbReference type="EnsemblMetazoa" id="CLYHEMT013236.1">
    <property type="protein sequence ID" value="CLYHEMP013236.1"/>
    <property type="gene ID" value="CLYHEMG013236"/>
</dbReference>
<protein>
    <submittedName>
        <fullName evidence="1">Uncharacterized protein</fullName>
    </submittedName>
</protein>
<evidence type="ECO:0000313" key="2">
    <source>
        <dbReference type="Proteomes" id="UP000594262"/>
    </source>
</evidence>
<dbReference type="AlphaFoldDB" id="A0A7M5WUK0"/>
<dbReference type="Proteomes" id="UP000594262">
    <property type="component" value="Unplaced"/>
</dbReference>
<dbReference type="RefSeq" id="XP_066916934.1">
    <property type="nucleotide sequence ID" value="XM_067060833.1"/>
</dbReference>
<accession>A0A7M5WUK0</accession>
<organism evidence="1 2">
    <name type="scientific">Clytia hemisphaerica</name>
    <dbReference type="NCBI Taxonomy" id="252671"/>
    <lineage>
        <taxon>Eukaryota</taxon>
        <taxon>Metazoa</taxon>
        <taxon>Cnidaria</taxon>
        <taxon>Hydrozoa</taxon>
        <taxon>Hydroidolina</taxon>
        <taxon>Leptothecata</taxon>
        <taxon>Obeliida</taxon>
        <taxon>Clytiidae</taxon>
        <taxon>Clytia</taxon>
    </lineage>
</organism>
<proteinExistence type="predicted"/>
<dbReference type="GeneID" id="136804088"/>
<keyword evidence="2" id="KW-1185">Reference proteome</keyword>
<name>A0A7M5WUK0_9CNID</name>
<sequence length="781" mass="91145">MSRARKKGKKSDVITAEEATQELNALQPKKISPKNYDQDYNLETQILDNKKLVSSNQEKQFSYLLGNSKHVPDPMKVMEELLEREWGDYFLFDEGECKSEAIFFPFCYISNQCTGKPSGAILDNNIKKEMERLLKNLKEHRPKDWLIREVSSFIASQPKSDDIFDSKAFENWKLNLKITYIIRDLTGANKIALPETISKNFIEDCIKRVSSHETLSEIKDFLEKLEKCKKHRNIKEIVNDKIDSLNIDDSNLNKLFNLEFSTLGKDVEKWFREQLDPLKDGILKEAVILCPTIFFNVEEKKHREMDCFIIFYKRKLIISIEMKRTIYTDSVFKQIDKNHRLFEEKLGNQFSSEWSFFPVVCAKFSDGINVKSKHFITMETKVDEWLQDVFEDFNEIPQNQKTSRDDLKKVLQILVYALHASNKFQNSQITSSNWVSYVTGAIENTATAENILFYSKEQFAIMNNRDHNKLIISAGFGTGKSTLLKEKAIQLKNHFCKGEEIVYILGERPRRDSHTLFYHRMKEELEVKHKIKVMELAAKDGKKPIDVIRERNTKGAFLDEYHLQNNDPFLKELSALVDFLWVVPSTNSLHVFHHEFPNFEKEYTVLRLETNFRNTKKMVADIKNRALENDYRYKEGIVMPLENSPDGREPTVVKTFKDGMQKAKKSNQEGTWGSILVIAKPSYNLSDDLHGFKWKWYSTDERKNDFSKNKSTDDSGDNPYTFLLKNEAVLVIDEPLSLGFEWPTVIVFEGMEADVVYHDINYFMRCQTHLIIVEKPKKADS</sequence>
<reference evidence="1" key="1">
    <citation type="submission" date="2021-01" db="UniProtKB">
        <authorList>
            <consortium name="EnsemblMetazoa"/>
        </authorList>
    </citation>
    <scope>IDENTIFICATION</scope>
</reference>